<protein>
    <submittedName>
        <fullName evidence="2">Uncharacterized protein</fullName>
    </submittedName>
</protein>
<reference evidence="3" key="1">
    <citation type="submission" date="2013-11" db="EMBL/GenBank/DDBJ databases">
        <authorList>
            <person name="Hoang H.T."/>
            <person name="Killian M.L."/>
            <person name="Madson D.M."/>
            <person name="Arruda P.H.E."/>
            <person name="Sun D."/>
            <person name="Schwartz K.J."/>
            <person name="Yoon K."/>
        </authorList>
    </citation>
    <scope>NUCLEOTIDE SEQUENCE [LARGE SCALE GENOMIC DNA]</scope>
    <source>
        <strain evidence="3">CDK2</strain>
    </source>
</reference>
<keyword evidence="1" id="KW-0472">Membrane</keyword>
<evidence type="ECO:0000313" key="3">
    <source>
        <dbReference type="Proteomes" id="UP000050535"/>
    </source>
</evidence>
<dbReference type="EMBL" id="LGUC01000001">
    <property type="protein sequence ID" value="KPN29778.1"/>
    <property type="molecule type" value="Genomic_DNA"/>
</dbReference>
<evidence type="ECO:0000256" key="1">
    <source>
        <dbReference type="SAM" id="Phobius"/>
    </source>
</evidence>
<keyword evidence="1" id="KW-0812">Transmembrane</keyword>
<dbReference type="Pfam" id="PF24431">
    <property type="entry name" value="DUF7554"/>
    <property type="match status" value="1"/>
</dbReference>
<accession>A0A0P7G8Z6</accession>
<dbReference type="RefSeq" id="WP_054582978.1">
    <property type="nucleotide sequence ID" value="NZ_LGUC01000001.1"/>
</dbReference>
<evidence type="ECO:0000313" key="2">
    <source>
        <dbReference type="EMBL" id="KPN29778.1"/>
    </source>
</evidence>
<keyword evidence="3" id="KW-1185">Reference proteome</keyword>
<dbReference type="STRING" id="699431.SY89_00496"/>
<comment type="caution">
    <text evidence="2">The sequence shown here is derived from an EMBL/GenBank/DDBJ whole genome shotgun (WGS) entry which is preliminary data.</text>
</comment>
<proteinExistence type="predicted"/>
<feature type="transmembrane region" description="Helical" evidence="1">
    <location>
        <begin position="12"/>
        <end position="30"/>
    </location>
</feature>
<dbReference type="AlphaFoldDB" id="A0A0P7G8Z6"/>
<sequence>MNTRGNLEAEDLLKLILVLVVAWLVIELLGEVLELFTGLLGLIPDLLGIAIIVLVILWLLDRI</sequence>
<keyword evidence="1" id="KW-1133">Transmembrane helix</keyword>
<feature type="transmembrane region" description="Helical" evidence="1">
    <location>
        <begin position="36"/>
        <end position="60"/>
    </location>
</feature>
<dbReference type="InterPro" id="IPR055976">
    <property type="entry name" value="DUF7554"/>
</dbReference>
<organism evidence="2 3">
    <name type="scientific">Halolamina pelagica</name>
    <dbReference type="NCBI Taxonomy" id="699431"/>
    <lineage>
        <taxon>Archaea</taxon>
        <taxon>Methanobacteriati</taxon>
        <taxon>Methanobacteriota</taxon>
        <taxon>Stenosarchaea group</taxon>
        <taxon>Halobacteria</taxon>
        <taxon>Halobacteriales</taxon>
        <taxon>Haloferacaceae</taxon>
    </lineage>
</organism>
<name>A0A0P7G8Z6_9EURY</name>
<dbReference type="Proteomes" id="UP000050535">
    <property type="component" value="Unassembled WGS sequence"/>
</dbReference>
<gene>
    <name evidence="2" type="ORF">SY89_00496</name>
</gene>